<dbReference type="AlphaFoldDB" id="A0A9P4LHF2"/>
<dbReference type="EMBL" id="ML978309">
    <property type="protein sequence ID" value="KAF2024104.1"/>
    <property type="molecule type" value="Genomic_DNA"/>
</dbReference>
<gene>
    <name evidence="1" type="ORF">EK21DRAFT_104909</name>
</gene>
<dbReference type="Pfam" id="PF11905">
    <property type="entry name" value="DUF3425"/>
    <property type="match status" value="1"/>
</dbReference>
<organism evidence="1 2">
    <name type="scientific">Setomelanomma holmii</name>
    <dbReference type="NCBI Taxonomy" id="210430"/>
    <lineage>
        <taxon>Eukaryota</taxon>
        <taxon>Fungi</taxon>
        <taxon>Dikarya</taxon>
        <taxon>Ascomycota</taxon>
        <taxon>Pezizomycotina</taxon>
        <taxon>Dothideomycetes</taxon>
        <taxon>Pleosporomycetidae</taxon>
        <taxon>Pleosporales</taxon>
        <taxon>Pleosporineae</taxon>
        <taxon>Phaeosphaeriaceae</taxon>
        <taxon>Setomelanomma</taxon>
    </lineage>
</organism>
<dbReference type="InterPro" id="IPR021833">
    <property type="entry name" value="DUF3425"/>
</dbReference>
<dbReference type="OrthoDB" id="2245989at2759"/>
<dbReference type="Proteomes" id="UP000799777">
    <property type="component" value="Unassembled WGS sequence"/>
</dbReference>
<name>A0A9P4LHF2_9PLEO</name>
<proteinExistence type="predicted"/>
<evidence type="ECO:0000313" key="1">
    <source>
        <dbReference type="EMBL" id="KAF2024104.1"/>
    </source>
</evidence>
<comment type="caution">
    <text evidence="1">The sequence shown here is derived from an EMBL/GenBank/DDBJ whole genome shotgun (WGS) entry which is preliminary data.</text>
</comment>
<protein>
    <submittedName>
        <fullName evidence="1">Uncharacterized protein</fullName>
    </submittedName>
</protein>
<sequence length="232" mass="25557">MSSYYKITDPKVRRKRQNRINQRARPNESPQTGDHLFLLADVRDLMQLHILGPDAPSSLHIISQLESAAKAAYAAGSPRTDLILSLNQLNILQALTANIEVLGFTASDMHDDALSSFSSAGTFNSSYTTTIPILPTALTPTLVQLTIPHHPWLDLIPLARLRDNLILADAAHLLDDAALCHDLCGQQSAIDGISGVIVWRYPWNPSGWEVTRTFLERWGLGVEGVLGVVEQY</sequence>
<dbReference type="PANTHER" id="PTHR38116:SF1">
    <property type="entry name" value="BZIP DOMAIN-CONTAINING PROTEIN"/>
    <property type="match status" value="1"/>
</dbReference>
<dbReference type="PANTHER" id="PTHR38116">
    <property type="entry name" value="CHROMOSOME 7, WHOLE GENOME SHOTGUN SEQUENCE"/>
    <property type="match status" value="1"/>
</dbReference>
<reference evidence="1" key="1">
    <citation type="journal article" date="2020" name="Stud. Mycol.">
        <title>101 Dothideomycetes genomes: a test case for predicting lifestyles and emergence of pathogens.</title>
        <authorList>
            <person name="Haridas S."/>
            <person name="Albert R."/>
            <person name="Binder M."/>
            <person name="Bloem J."/>
            <person name="Labutti K."/>
            <person name="Salamov A."/>
            <person name="Andreopoulos B."/>
            <person name="Baker S."/>
            <person name="Barry K."/>
            <person name="Bills G."/>
            <person name="Bluhm B."/>
            <person name="Cannon C."/>
            <person name="Castanera R."/>
            <person name="Culley D."/>
            <person name="Daum C."/>
            <person name="Ezra D."/>
            <person name="Gonzalez J."/>
            <person name="Henrissat B."/>
            <person name="Kuo A."/>
            <person name="Liang C."/>
            <person name="Lipzen A."/>
            <person name="Lutzoni F."/>
            <person name="Magnuson J."/>
            <person name="Mondo S."/>
            <person name="Nolan M."/>
            <person name="Ohm R."/>
            <person name="Pangilinan J."/>
            <person name="Park H.-J."/>
            <person name="Ramirez L."/>
            <person name="Alfaro M."/>
            <person name="Sun H."/>
            <person name="Tritt A."/>
            <person name="Yoshinaga Y."/>
            <person name="Zwiers L.-H."/>
            <person name="Turgeon B."/>
            <person name="Goodwin S."/>
            <person name="Spatafora J."/>
            <person name="Crous P."/>
            <person name="Grigoriev I."/>
        </authorList>
    </citation>
    <scope>NUCLEOTIDE SEQUENCE</scope>
    <source>
        <strain evidence="1">CBS 110217</strain>
    </source>
</reference>
<keyword evidence="2" id="KW-1185">Reference proteome</keyword>
<accession>A0A9P4LHF2</accession>
<evidence type="ECO:0000313" key="2">
    <source>
        <dbReference type="Proteomes" id="UP000799777"/>
    </source>
</evidence>